<evidence type="ECO:0000259" key="8">
    <source>
        <dbReference type="PROSITE" id="PS50928"/>
    </source>
</evidence>
<organism evidence="9 10">
    <name type="scientific">Paenibacillus radicis</name>
    <name type="common">ex Xue et al. 2023</name>
    <dbReference type="NCBI Taxonomy" id="2972489"/>
    <lineage>
        <taxon>Bacteria</taxon>
        <taxon>Bacillati</taxon>
        <taxon>Bacillota</taxon>
        <taxon>Bacilli</taxon>
        <taxon>Bacillales</taxon>
        <taxon>Paenibacillaceae</taxon>
        <taxon>Paenibacillus</taxon>
    </lineage>
</organism>
<dbReference type="CDD" id="cd06261">
    <property type="entry name" value="TM_PBP2"/>
    <property type="match status" value="1"/>
</dbReference>
<feature type="transmembrane region" description="Helical" evidence="7">
    <location>
        <begin position="16"/>
        <end position="35"/>
    </location>
</feature>
<dbReference type="Pfam" id="PF00528">
    <property type="entry name" value="BPD_transp_1"/>
    <property type="match status" value="1"/>
</dbReference>
<keyword evidence="10" id="KW-1185">Reference proteome</keyword>
<evidence type="ECO:0000256" key="6">
    <source>
        <dbReference type="ARBA" id="ARBA00023136"/>
    </source>
</evidence>
<dbReference type="InterPro" id="IPR000515">
    <property type="entry name" value="MetI-like"/>
</dbReference>
<feature type="transmembrane region" description="Helical" evidence="7">
    <location>
        <begin position="244"/>
        <end position="265"/>
    </location>
</feature>
<dbReference type="EMBL" id="JANQBD010000001">
    <property type="protein sequence ID" value="MCR8630031.1"/>
    <property type="molecule type" value="Genomic_DNA"/>
</dbReference>
<keyword evidence="3" id="KW-1003">Cell membrane</keyword>
<protein>
    <submittedName>
        <fullName evidence="9">Carbohydrate ABC transporter permease</fullName>
    </submittedName>
</protein>
<dbReference type="SUPFAM" id="SSF161098">
    <property type="entry name" value="MetI-like"/>
    <property type="match status" value="1"/>
</dbReference>
<comment type="caution">
    <text evidence="9">The sequence shown here is derived from an EMBL/GenBank/DDBJ whole genome shotgun (WGS) entry which is preliminary data.</text>
</comment>
<evidence type="ECO:0000256" key="5">
    <source>
        <dbReference type="ARBA" id="ARBA00022989"/>
    </source>
</evidence>
<feature type="domain" description="ABC transmembrane type-1" evidence="8">
    <location>
        <begin position="73"/>
        <end position="265"/>
    </location>
</feature>
<dbReference type="PANTHER" id="PTHR43744">
    <property type="entry name" value="ABC TRANSPORTER PERMEASE PROTEIN MG189-RELATED-RELATED"/>
    <property type="match status" value="1"/>
</dbReference>
<sequence>MNITHPSLQGIVQKSFVVLVVLLALLSLVPLYFGVLTSFKPSSSGGAVSLIPENLTLDNYKYLFTRTRILRWFFNSLFTSTLAAAIIVYLSALAGYPLAKKKFPGVKWLFWIIIVFMTIPKEALLLPLFMMMKEYHLFNTYYGIILPALAWPFAVFLMKQFISTIPSDLFDAAEIDGCGPLRLFHSILLPIIKPALGALSIFAFVYVWNDYIWQLIVITSLEMKTLPLGVAGLQEQSASDAVNYGQLMAGSTLGAIPLLAVFLFFQKYFTSGITMGAVKG</sequence>
<evidence type="ECO:0000256" key="7">
    <source>
        <dbReference type="RuleBase" id="RU363032"/>
    </source>
</evidence>
<dbReference type="Gene3D" id="1.10.3720.10">
    <property type="entry name" value="MetI-like"/>
    <property type="match status" value="1"/>
</dbReference>
<dbReference type="PROSITE" id="PS50928">
    <property type="entry name" value="ABC_TM1"/>
    <property type="match status" value="1"/>
</dbReference>
<dbReference type="InterPro" id="IPR035906">
    <property type="entry name" value="MetI-like_sf"/>
</dbReference>
<comment type="similarity">
    <text evidence="7">Belongs to the binding-protein-dependent transport system permease family.</text>
</comment>
<dbReference type="RefSeq" id="WP_258211636.1">
    <property type="nucleotide sequence ID" value="NZ_JANQBD010000001.1"/>
</dbReference>
<comment type="subcellular location">
    <subcellularLocation>
        <location evidence="1 7">Cell membrane</location>
        <topology evidence="1 7">Multi-pass membrane protein</topology>
    </subcellularLocation>
</comment>
<evidence type="ECO:0000313" key="10">
    <source>
        <dbReference type="Proteomes" id="UP001300012"/>
    </source>
</evidence>
<keyword evidence="6 7" id="KW-0472">Membrane</keyword>
<proteinExistence type="inferred from homology"/>
<accession>A0ABT1YA17</accession>
<evidence type="ECO:0000256" key="2">
    <source>
        <dbReference type="ARBA" id="ARBA00022448"/>
    </source>
</evidence>
<keyword evidence="2 7" id="KW-0813">Transport</keyword>
<keyword evidence="5 7" id="KW-1133">Transmembrane helix</keyword>
<feature type="transmembrane region" description="Helical" evidence="7">
    <location>
        <begin position="141"/>
        <end position="162"/>
    </location>
</feature>
<feature type="transmembrane region" description="Helical" evidence="7">
    <location>
        <begin position="183"/>
        <end position="208"/>
    </location>
</feature>
<name>A0ABT1YA17_9BACL</name>
<reference evidence="9 10" key="1">
    <citation type="submission" date="2022-08" db="EMBL/GenBank/DDBJ databases">
        <title>Paenibacillus endoradicis sp. nov., Paenibacillus radicibacter sp. nov and Paenibacillus pararadicis sp. nov., three cold-adapted plant growth-promoting bacteria isolated from root of Larix gmelinii in Great Khingan.</title>
        <authorList>
            <person name="Xue H."/>
        </authorList>
    </citation>
    <scope>NUCLEOTIDE SEQUENCE [LARGE SCALE GENOMIC DNA]</scope>
    <source>
        <strain evidence="9 10">N5-1-1-5</strain>
    </source>
</reference>
<dbReference type="PANTHER" id="PTHR43744:SF12">
    <property type="entry name" value="ABC TRANSPORTER PERMEASE PROTEIN MG189-RELATED"/>
    <property type="match status" value="1"/>
</dbReference>
<evidence type="ECO:0000256" key="1">
    <source>
        <dbReference type="ARBA" id="ARBA00004651"/>
    </source>
</evidence>
<evidence type="ECO:0000256" key="3">
    <source>
        <dbReference type="ARBA" id="ARBA00022475"/>
    </source>
</evidence>
<dbReference type="Proteomes" id="UP001300012">
    <property type="component" value="Unassembled WGS sequence"/>
</dbReference>
<feature type="transmembrane region" description="Helical" evidence="7">
    <location>
        <begin position="108"/>
        <end position="129"/>
    </location>
</feature>
<evidence type="ECO:0000313" key="9">
    <source>
        <dbReference type="EMBL" id="MCR8630031.1"/>
    </source>
</evidence>
<keyword evidence="4 7" id="KW-0812">Transmembrane</keyword>
<feature type="transmembrane region" description="Helical" evidence="7">
    <location>
        <begin position="72"/>
        <end position="96"/>
    </location>
</feature>
<evidence type="ECO:0000256" key="4">
    <source>
        <dbReference type="ARBA" id="ARBA00022692"/>
    </source>
</evidence>
<gene>
    <name evidence="9" type="ORF">NV381_02335</name>
</gene>